<name>A0A8K0DR13_9ROSA</name>
<proteinExistence type="predicted"/>
<dbReference type="SUPFAM" id="SSF118290">
    <property type="entry name" value="WRKY DNA-binding domain"/>
    <property type="match status" value="1"/>
</dbReference>
<keyword evidence="3" id="KW-0238">DNA-binding</keyword>
<protein>
    <recommendedName>
        <fullName evidence="7">WRKY domain-containing protein</fullName>
    </recommendedName>
</protein>
<reference evidence="8" key="1">
    <citation type="submission" date="2020-03" db="EMBL/GenBank/DDBJ databases">
        <title>A high-quality chromosome-level genome assembly of a woody plant with both climbing and erect habits, Rhamnella rubrinervis.</title>
        <authorList>
            <person name="Lu Z."/>
            <person name="Yang Y."/>
            <person name="Zhu X."/>
            <person name="Sun Y."/>
        </authorList>
    </citation>
    <scope>NUCLEOTIDE SEQUENCE</scope>
    <source>
        <strain evidence="8">BYM</strain>
        <tissue evidence="8">Leaf</tissue>
    </source>
</reference>
<dbReference type="GO" id="GO:0043565">
    <property type="term" value="F:sequence-specific DNA binding"/>
    <property type="evidence" value="ECO:0007669"/>
    <property type="project" value="InterPro"/>
</dbReference>
<keyword evidence="4" id="KW-0804">Transcription</keyword>
<keyword evidence="9" id="KW-1185">Reference proteome</keyword>
<accession>A0A8K0DR13</accession>
<evidence type="ECO:0000256" key="5">
    <source>
        <dbReference type="ARBA" id="ARBA00023242"/>
    </source>
</evidence>
<evidence type="ECO:0000256" key="2">
    <source>
        <dbReference type="ARBA" id="ARBA00023015"/>
    </source>
</evidence>
<feature type="region of interest" description="Disordered" evidence="6">
    <location>
        <begin position="65"/>
        <end position="96"/>
    </location>
</feature>
<evidence type="ECO:0000259" key="7">
    <source>
        <dbReference type="PROSITE" id="PS50811"/>
    </source>
</evidence>
<dbReference type="InterPro" id="IPR044810">
    <property type="entry name" value="WRKY_plant"/>
</dbReference>
<evidence type="ECO:0000256" key="1">
    <source>
        <dbReference type="ARBA" id="ARBA00004123"/>
    </source>
</evidence>
<gene>
    <name evidence="8" type="ORF">FNV43_RR24363</name>
</gene>
<evidence type="ECO:0000256" key="4">
    <source>
        <dbReference type="ARBA" id="ARBA00023163"/>
    </source>
</evidence>
<dbReference type="Gene3D" id="2.20.25.80">
    <property type="entry name" value="WRKY domain"/>
    <property type="match status" value="1"/>
</dbReference>
<dbReference type="InterPro" id="IPR036576">
    <property type="entry name" value="WRKY_dom_sf"/>
</dbReference>
<comment type="caution">
    <text evidence="8">The sequence shown here is derived from an EMBL/GenBank/DDBJ whole genome shotgun (WGS) entry which is preliminary data.</text>
</comment>
<feature type="domain" description="WRKY" evidence="7">
    <location>
        <begin position="118"/>
        <end position="182"/>
    </location>
</feature>
<dbReference type="GO" id="GO:0003700">
    <property type="term" value="F:DNA-binding transcription factor activity"/>
    <property type="evidence" value="ECO:0007669"/>
    <property type="project" value="InterPro"/>
</dbReference>
<dbReference type="SMART" id="SM00774">
    <property type="entry name" value="WRKY"/>
    <property type="match status" value="1"/>
</dbReference>
<keyword evidence="5" id="KW-0539">Nucleus</keyword>
<evidence type="ECO:0000256" key="6">
    <source>
        <dbReference type="SAM" id="MobiDB-lite"/>
    </source>
</evidence>
<dbReference type="Pfam" id="PF03106">
    <property type="entry name" value="WRKY"/>
    <property type="match status" value="1"/>
</dbReference>
<evidence type="ECO:0000313" key="9">
    <source>
        <dbReference type="Proteomes" id="UP000796880"/>
    </source>
</evidence>
<dbReference type="PANTHER" id="PTHR31282">
    <property type="entry name" value="WRKY TRANSCRIPTION FACTOR 21-RELATED"/>
    <property type="match status" value="1"/>
</dbReference>
<organism evidence="8 9">
    <name type="scientific">Rhamnella rubrinervis</name>
    <dbReference type="NCBI Taxonomy" id="2594499"/>
    <lineage>
        <taxon>Eukaryota</taxon>
        <taxon>Viridiplantae</taxon>
        <taxon>Streptophyta</taxon>
        <taxon>Embryophyta</taxon>
        <taxon>Tracheophyta</taxon>
        <taxon>Spermatophyta</taxon>
        <taxon>Magnoliopsida</taxon>
        <taxon>eudicotyledons</taxon>
        <taxon>Gunneridae</taxon>
        <taxon>Pentapetalae</taxon>
        <taxon>rosids</taxon>
        <taxon>fabids</taxon>
        <taxon>Rosales</taxon>
        <taxon>Rhamnaceae</taxon>
        <taxon>rhamnoid group</taxon>
        <taxon>Rhamneae</taxon>
        <taxon>Rhamnella</taxon>
    </lineage>
</organism>
<evidence type="ECO:0000313" key="8">
    <source>
        <dbReference type="EMBL" id="KAF3433261.1"/>
    </source>
</evidence>
<keyword evidence="2" id="KW-0805">Transcription regulation</keyword>
<dbReference type="InterPro" id="IPR003657">
    <property type="entry name" value="WRKY_dom"/>
</dbReference>
<comment type="subcellular location">
    <subcellularLocation>
        <location evidence="1">Nucleus</location>
    </subcellularLocation>
</comment>
<feature type="region of interest" description="Disordered" evidence="6">
    <location>
        <begin position="226"/>
        <end position="249"/>
    </location>
</feature>
<dbReference type="GO" id="GO:0005634">
    <property type="term" value="C:nucleus"/>
    <property type="evidence" value="ECO:0007669"/>
    <property type="project" value="UniProtKB-SubCell"/>
</dbReference>
<sequence>MGTTCPEQVSERLIKDQLRQGKELATQLQIVLHNPTGEDGSVTAKELAVKIVTCFTDTLSVLSSSSGGGGGDHVDHSHCDEPSSEDCGAETSTKRSPVGFKDGRGCYKRRKTSQSWTIKSSTTEDGHAWRKYGQKEILHAKYPRAYFRCTRKHDQGCRATKQVQQVQDEPVRLFQITYIGQHTCRGILKVPQVIIDSDPYDSNYHLGGSNISSVSRNVLPTTIKQEKFKEELGTPSSDHETSDHDDHDRHNQICPLDADIWSDLKGFELSDHHQADNNRECAVSIMYSFTETGSSSTSHDHGFDMDFVIKSIDFESDFHFDETQFPI</sequence>
<dbReference type="PROSITE" id="PS50811">
    <property type="entry name" value="WRKY"/>
    <property type="match status" value="1"/>
</dbReference>
<dbReference type="AlphaFoldDB" id="A0A8K0DR13"/>
<dbReference type="EMBL" id="VOIH02000011">
    <property type="protein sequence ID" value="KAF3433261.1"/>
    <property type="molecule type" value="Genomic_DNA"/>
</dbReference>
<dbReference type="OrthoDB" id="2021064at2759"/>
<feature type="compositionally biased region" description="Basic and acidic residues" evidence="6">
    <location>
        <begin position="72"/>
        <end position="81"/>
    </location>
</feature>
<evidence type="ECO:0000256" key="3">
    <source>
        <dbReference type="ARBA" id="ARBA00023125"/>
    </source>
</evidence>
<dbReference type="Proteomes" id="UP000796880">
    <property type="component" value="Unassembled WGS sequence"/>
</dbReference>